<proteinExistence type="predicted"/>
<feature type="region of interest" description="Disordered" evidence="1">
    <location>
        <begin position="275"/>
        <end position="311"/>
    </location>
</feature>
<feature type="compositionally biased region" description="Basic and acidic residues" evidence="1">
    <location>
        <begin position="34"/>
        <end position="44"/>
    </location>
</feature>
<dbReference type="GO" id="GO:0005516">
    <property type="term" value="F:calmodulin binding"/>
    <property type="evidence" value="ECO:0007669"/>
    <property type="project" value="InterPro"/>
</dbReference>
<feature type="compositionally biased region" description="Polar residues" evidence="1">
    <location>
        <begin position="123"/>
        <end position="133"/>
    </location>
</feature>
<feature type="compositionally biased region" description="Polar residues" evidence="1">
    <location>
        <begin position="99"/>
        <end position="115"/>
    </location>
</feature>
<reference evidence="4" key="2">
    <citation type="submission" date="2025-08" db="UniProtKB">
        <authorList>
            <consortium name="RefSeq"/>
        </authorList>
    </citation>
    <scope>IDENTIFICATION</scope>
    <source>
        <tissue evidence="4">Leaves</tissue>
    </source>
</reference>
<feature type="compositionally biased region" description="Low complexity" evidence="1">
    <location>
        <begin position="145"/>
        <end position="154"/>
    </location>
</feature>
<organism evidence="3 4">
    <name type="scientific">Coffea arabica</name>
    <name type="common">Arabian coffee</name>
    <dbReference type="NCBI Taxonomy" id="13443"/>
    <lineage>
        <taxon>Eukaryota</taxon>
        <taxon>Viridiplantae</taxon>
        <taxon>Streptophyta</taxon>
        <taxon>Embryophyta</taxon>
        <taxon>Tracheophyta</taxon>
        <taxon>Spermatophyta</taxon>
        <taxon>Magnoliopsida</taxon>
        <taxon>eudicotyledons</taxon>
        <taxon>Gunneridae</taxon>
        <taxon>Pentapetalae</taxon>
        <taxon>asterids</taxon>
        <taxon>lamiids</taxon>
        <taxon>Gentianales</taxon>
        <taxon>Rubiaceae</taxon>
        <taxon>Ixoroideae</taxon>
        <taxon>Gardenieae complex</taxon>
        <taxon>Bertiereae - Coffeeae clade</taxon>
        <taxon>Coffeeae</taxon>
        <taxon>Coffea</taxon>
    </lineage>
</organism>
<dbReference type="Pfam" id="PF07839">
    <property type="entry name" value="CaM_binding"/>
    <property type="match status" value="1"/>
</dbReference>
<feature type="region of interest" description="Disordered" evidence="1">
    <location>
        <begin position="787"/>
        <end position="807"/>
    </location>
</feature>
<accession>A0A6P6VYU1</accession>
<feature type="compositionally biased region" description="Polar residues" evidence="1">
    <location>
        <begin position="301"/>
        <end position="311"/>
    </location>
</feature>
<dbReference type="PANTHER" id="PTHR33923">
    <property type="entry name" value="CALMODULIN-BINDING PROTEIN-RELATED"/>
    <property type="match status" value="1"/>
</dbReference>
<sequence length="807" mass="88756">MVQRKVSNKLGIHADQDKSNKLLVNLKPSTLQHQDARNKGADLKKKMKKSRPIRRSDLERLGSPNMRRQVPQPGKPPPPKPPPPVFPNTSESPQKKSPVKTSETTPNYMKATTSSDARKERSQVSSRNLQTLFGSQSSGRKDSNSSKMSSGSVHKAARVLGRTSSSKLVRTLTKTTSFKPARASAKKCSPLVLSENLNVQRATCSSTLKDSKFPAYLALSSGATEAEGTSVMKVCPFTYCSLNGHHHPPLPPLKSFLSARRRLLKTQRSFKLGCLSPRRSKPVSSSTEEIQVEQNHEKSSSQEPWDSSMSSPVIEEKQTDFFVQIYGKGRETKVDITDSSLNHIRPAVEGRPSGGETPTQVDNRQVLAIPSDEPPFSEMDSHDDSSKIIDAASSVIEVADYCEAESYSTMDLDYEPDSSLQSIQDSDLGGDSPEFGSCIIPEVSIFKSAITNRCFGEIQAGTILKQSSDEESIDKESVSSKASSFSDYWAEDYVEGLDDGSHDELGLQFKDESFEPIKTQDLIDYLKDGIVQNDVEAEQVQGPDSQDFHDMIEESCEDGMEENEQGDPFKAPTKIEICISLHSSAEATGDMSAKDCKDNNLEDIRIGGKSDRTSANMELTKGAPDQSAHDNSISSGCENLNCLEENEAGNFKTIASADLGGEKANPTPKNACGGTQNDCKGSLSCQELAETCKRRSWRTGCKRSTEEYQELKEFNPKAPNFLPLEPDPEAEKVDLKHQTIDERRNADEWMLDCAIQKAVNKLGPARKKKVALLVEAFETVMPVSRYDTQPSHSSFPFSHARPIQACS</sequence>
<reference evidence="3" key="1">
    <citation type="journal article" date="2025" name="Foods">
        <title>Unveiling the Microbial Signatures of Arabica Coffee Cherries: Insights into Ripeness Specific Diversity, Functional Traits, and Implications for Quality and Safety.</title>
        <authorList>
            <consortium name="RefSeq"/>
            <person name="Tenea G.N."/>
            <person name="Cifuentes V."/>
            <person name="Reyes P."/>
            <person name="Cevallos-Vallejos M."/>
        </authorList>
    </citation>
    <scope>NUCLEOTIDE SEQUENCE [LARGE SCALE GENOMIC DNA]</scope>
</reference>
<evidence type="ECO:0000313" key="3">
    <source>
        <dbReference type="Proteomes" id="UP001652660"/>
    </source>
</evidence>
<feature type="domain" description="Calmodulin-binding" evidence="2">
    <location>
        <begin position="673"/>
        <end position="782"/>
    </location>
</feature>
<evidence type="ECO:0000313" key="4">
    <source>
        <dbReference type="RefSeq" id="XP_027107087.1"/>
    </source>
</evidence>
<dbReference type="OrthoDB" id="1304871at2759"/>
<evidence type="ECO:0000256" key="1">
    <source>
        <dbReference type="SAM" id="MobiDB-lite"/>
    </source>
</evidence>
<feature type="region of interest" description="Disordered" evidence="1">
    <location>
        <begin position="1"/>
        <end position="164"/>
    </location>
</feature>
<protein>
    <submittedName>
        <fullName evidence="4">Uncharacterized protein isoform X1</fullName>
    </submittedName>
</protein>
<evidence type="ECO:0000259" key="2">
    <source>
        <dbReference type="SMART" id="SM01054"/>
    </source>
</evidence>
<dbReference type="Proteomes" id="UP001652660">
    <property type="component" value="Chromosome 2c"/>
</dbReference>
<dbReference type="InterPro" id="IPR044681">
    <property type="entry name" value="PICBP-like"/>
</dbReference>
<dbReference type="GeneID" id="113727252"/>
<dbReference type="InterPro" id="IPR012417">
    <property type="entry name" value="CaM-bd_dom_pln"/>
</dbReference>
<keyword evidence="3" id="KW-1185">Reference proteome</keyword>
<dbReference type="AlphaFoldDB" id="A0A6P6VYU1"/>
<feature type="compositionally biased region" description="Pro residues" evidence="1">
    <location>
        <begin position="73"/>
        <end position="86"/>
    </location>
</feature>
<dbReference type="RefSeq" id="XP_027107087.1">
    <property type="nucleotide sequence ID" value="XM_027251286.2"/>
</dbReference>
<dbReference type="PANTHER" id="PTHR33923:SF2">
    <property type="entry name" value="CALMODULIN-BINDING PROTEIN-RELATED"/>
    <property type="match status" value="1"/>
</dbReference>
<dbReference type="SMART" id="SM01054">
    <property type="entry name" value="CaM_binding"/>
    <property type="match status" value="1"/>
</dbReference>
<feature type="compositionally biased region" description="Polar residues" evidence="1">
    <location>
        <begin position="282"/>
        <end position="293"/>
    </location>
</feature>
<gene>
    <name evidence="4" type="primary">LOC113727252</name>
</gene>
<name>A0A6P6VYU1_COFAR</name>
<feature type="compositionally biased region" description="Polar residues" evidence="1">
    <location>
        <begin position="787"/>
        <end position="796"/>
    </location>
</feature>